<reference evidence="8 9" key="1">
    <citation type="submission" date="2021-06" db="EMBL/GenBank/DDBJ databases">
        <authorList>
            <person name="Lee D.H."/>
        </authorList>
    </citation>
    <scope>NUCLEOTIDE SEQUENCE [LARGE SCALE GENOMIC DNA]</scope>
    <source>
        <strain evidence="8 9">MMS21-HV4-11</strain>
    </source>
</reference>
<evidence type="ECO:0000259" key="7">
    <source>
        <dbReference type="Pfam" id="PF16822"/>
    </source>
</evidence>
<keyword evidence="4" id="KW-0732">Signal</keyword>
<dbReference type="Proteomes" id="UP000727907">
    <property type="component" value="Unassembled WGS sequence"/>
</dbReference>
<dbReference type="InterPro" id="IPR031811">
    <property type="entry name" value="ALGX/ALGJ_SGNH-like"/>
</dbReference>
<keyword evidence="6" id="KW-0016">Alginate biosynthesis</keyword>
<gene>
    <name evidence="8" type="ORF">KQ910_17325</name>
</gene>
<evidence type="ECO:0000256" key="1">
    <source>
        <dbReference type="ARBA" id="ARBA00004418"/>
    </source>
</evidence>
<comment type="pathway">
    <text evidence="2">Glycan biosynthesis; alginate biosynthesis.</text>
</comment>
<evidence type="ECO:0000256" key="3">
    <source>
        <dbReference type="ARBA" id="ARBA00022679"/>
    </source>
</evidence>
<dbReference type="Pfam" id="PF16822">
    <property type="entry name" value="ALGX"/>
    <property type="match status" value="1"/>
</dbReference>
<name>A0ABS6IQR8_9HYPH</name>
<dbReference type="EMBL" id="JAHOPB010000001">
    <property type="protein sequence ID" value="MBU8875538.1"/>
    <property type="molecule type" value="Genomic_DNA"/>
</dbReference>
<evidence type="ECO:0000256" key="5">
    <source>
        <dbReference type="ARBA" id="ARBA00022764"/>
    </source>
</evidence>
<comment type="caution">
    <text evidence="8">The sequence shown here is derived from an EMBL/GenBank/DDBJ whole genome shotgun (WGS) entry which is preliminary data.</text>
</comment>
<keyword evidence="3" id="KW-0808">Transferase</keyword>
<proteinExistence type="predicted"/>
<accession>A0ABS6IQR8</accession>
<evidence type="ECO:0000256" key="6">
    <source>
        <dbReference type="ARBA" id="ARBA00022841"/>
    </source>
</evidence>
<keyword evidence="5" id="KW-0574">Periplasm</keyword>
<evidence type="ECO:0000313" key="8">
    <source>
        <dbReference type="EMBL" id="MBU8875538.1"/>
    </source>
</evidence>
<comment type="subcellular location">
    <subcellularLocation>
        <location evidence="1">Periplasm</location>
    </subcellularLocation>
</comment>
<evidence type="ECO:0000256" key="2">
    <source>
        <dbReference type="ARBA" id="ARBA00005182"/>
    </source>
</evidence>
<evidence type="ECO:0000256" key="4">
    <source>
        <dbReference type="ARBA" id="ARBA00022729"/>
    </source>
</evidence>
<sequence>MTENGRKRIYAIVFGLILTGVTLAGLELLASLEAPPWPARALRSTPPVNVQSSDFTGLADKPWIFEPYNSWGMRDKERGIAKAADGGFRTVFIGDSYLEFQLTRLTVPGEVERRFIEAGQPKAEMINLGISATGPRSYYYRMRDVAFALSPDALAVFFFSGNDFLYDGQGYGQGILPSLVSEAPGGSILGNVMPNANWVLVNRLRLSEMLTTNKPVPQEFDTLAKIARLPPAERTPALVRHVKRYYYPDLTEQQIAAIFGRDGDAFWQAYASGKVDDESLQGWLLNLMTKSEVEQSPYFEATTKEQAARLVKDGDIQATLSWLTAMDRAARERGVPLILFIVPPGTVDPDYVAYWKPWPRFYAFNVIADYRQDRLLEALARTQIRYVDLRKDFAGVRGAYRRSDAHWTDKGVEIAANRVYEELRKLEKR</sequence>
<organism evidence="8 9">
    <name type="scientific">Reyranella humidisoli</name>
    <dbReference type="NCBI Taxonomy" id="2849149"/>
    <lineage>
        <taxon>Bacteria</taxon>
        <taxon>Pseudomonadati</taxon>
        <taxon>Pseudomonadota</taxon>
        <taxon>Alphaproteobacteria</taxon>
        <taxon>Hyphomicrobiales</taxon>
        <taxon>Reyranellaceae</taxon>
        <taxon>Reyranella</taxon>
    </lineage>
</organism>
<protein>
    <recommendedName>
        <fullName evidence="7">AlgX/AlgJ SGNH hydrolase-like domain-containing protein</fullName>
    </recommendedName>
</protein>
<dbReference type="RefSeq" id="WP_216962927.1">
    <property type="nucleotide sequence ID" value="NZ_JAHOPB010000001.1"/>
</dbReference>
<feature type="domain" description="AlgX/AlgJ SGNH hydrolase-like" evidence="7">
    <location>
        <begin position="311"/>
        <end position="426"/>
    </location>
</feature>
<keyword evidence="9" id="KW-1185">Reference proteome</keyword>
<evidence type="ECO:0000313" key="9">
    <source>
        <dbReference type="Proteomes" id="UP000727907"/>
    </source>
</evidence>